<evidence type="ECO:0000313" key="2">
    <source>
        <dbReference type="Proteomes" id="UP000266673"/>
    </source>
</evidence>
<proteinExistence type="predicted"/>
<evidence type="ECO:0000313" key="1">
    <source>
        <dbReference type="EMBL" id="RIB12594.1"/>
    </source>
</evidence>
<gene>
    <name evidence="1" type="ORF">C2G38_2200223</name>
</gene>
<keyword evidence="2" id="KW-1185">Reference proteome</keyword>
<organism evidence="1 2">
    <name type="scientific">Gigaspora rosea</name>
    <dbReference type="NCBI Taxonomy" id="44941"/>
    <lineage>
        <taxon>Eukaryota</taxon>
        <taxon>Fungi</taxon>
        <taxon>Fungi incertae sedis</taxon>
        <taxon>Mucoromycota</taxon>
        <taxon>Glomeromycotina</taxon>
        <taxon>Glomeromycetes</taxon>
        <taxon>Diversisporales</taxon>
        <taxon>Gigasporaceae</taxon>
        <taxon>Gigaspora</taxon>
    </lineage>
</organism>
<dbReference type="OrthoDB" id="2416518at2759"/>
<dbReference type="STRING" id="44941.A0A397UQV4"/>
<sequence>MSDTQEIHNYPADSIIKLNNQIVVFLYKVIKEGIYPNKPLLAYTRPPNKYQIPDDYTVETTCGRGDNRSTEVANLFHEVRI</sequence>
<accession>A0A397UQV4</accession>
<comment type="caution">
    <text evidence="1">The sequence shown here is derived from an EMBL/GenBank/DDBJ whole genome shotgun (WGS) entry which is preliminary data.</text>
</comment>
<dbReference type="EMBL" id="QKWP01001008">
    <property type="protein sequence ID" value="RIB12594.1"/>
    <property type="molecule type" value="Genomic_DNA"/>
</dbReference>
<dbReference type="AlphaFoldDB" id="A0A397UQV4"/>
<dbReference type="Proteomes" id="UP000266673">
    <property type="component" value="Unassembled WGS sequence"/>
</dbReference>
<protein>
    <submittedName>
        <fullName evidence="1">Uncharacterized protein</fullName>
    </submittedName>
</protein>
<name>A0A397UQV4_9GLOM</name>
<reference evidence="1 2" key="1">
    <citation type="submission" date="2018-06" db="EMBL/GenBank/DDBJ databases">
        <title>Comparative genomics reveals the genomic features of Rhizophagus irregularis, R. cerebriforme, R. diaphanum and Gigaspora rosea, and their symbiotic lifestyle signature.</title>
        <authorList>
            <person name="Morin E."/>
            <person name="San Clemente H."/>
            <person name="Chen E.C.H."/>
            <person name="De La Providencia I."/>
            <person name="Hainaut M."/>
            <person name="Kuo A."/>
            <person name="Kohler A."/>
            <person name="Murat C."/>
            <person name="Tang N."/>
            <person name="Roy S."/>
            <person name="Loubradou J."/>
            <person name="Henrissat B."/>
            <person name="Grigoriev I.V."/>
            <person name="Corradi N."/>
            <person name="Roux C."/>
            <person name="Martin F.M."/>
        </authorList>
    </citation>
    <scope>NUCLEOTIDE SEQUENCE [LARGE SCALE GENOMIC DNA]</scope>
    <source>
        <strain evidence="1 2">DAOM 194757</strain>
    </source>
</reference>